<dbReference type="Proteomes" id="UP001174909">
    <property type="component" value="Unassembled WGS sequence"/>
</dbReference>
<name>A0AA35W714_GEOBA</name>
<dbReference type="InterPro" id="IPR051162">
    <property type="entry name" value="T4SS_component"/>
</dbReference>
<evidence type="ECO:0008006" key="3">
    <source>
        <dbReference type="Google" id="ProtNLM"/>
    </source>
</evidence>
<dbReference type="PANTHER" id="PTHR30121:SF6">
    <property type="entry name" value="SLR6007 PROTEIN"/>
    <property type="match status" value="1"/>
</dbReference>
<proteinExistence type="predicted"/>
<dbReference type="AlphaFoldDB" id="A0AA35W714"/>
<gene>
    <name evidence="1" type="ORF">GBAR_LOCUS3577</name>
</gene>
<organism evidence="1 2">
    <name type="scientific">Geodia barretti</name>
    <name type="common">Barrett's horny sponge</name>
    <dbReference type="NCBI Taxonomy" id="519541"/>
    <lineage>
        <taxon>Eukaryota</taxon>
        <taxon>Metazoa</taxon>
        <taxon>Porifera</taxon>
        <taxon>Demospongiae</taxon>
        <taxon>Heteroscleromorpha</taxon>
        <taxon>Tetractinellida</taxon>
        <taxon>Astrophorina</taxon>
        <taxon>Geodiidae</taxon>
        <taxon>Geodia</taxon>
    </lineage>
</organism>
<reference evidence="1" key="1">
    <citation type="submission" date="2023-03" db="EMBL/GenBank/DDBJ databases">
        <authorList>
            <person name="Steffen K."/>
            <person name="Cardenas P."/>
        </authorList>
    </citation>
    <scope>NUCLEOTIDE SEQUENCE</scope>
</reference>
<evidence type="ECO:0000313" key="1">
    <source>
        <dbReference type="EMBL" id="CAI8003189.1"/>
    </source>
</evidence>
<sequence length="257" mass="29486">DIDEKLAQAVDGVRFVDCDAGLGFHPLQVIDRSARRAHLDVAAEMRDTHTAIYRKPETVQGRAEMRNRRQESFVEAGWGADGAPVGAAEPPFVRFVELLRADPKPDRGLRTLLARLNELDDYGFFDLQESHRSLWEHEEPTVIRVHTTQNENLQRAFAALVFYGLYKDMFRRGLRDRITHAVIFDEAHRAARLKLIPAMARECRKYGISLVLASQEARDFDSSVFSAIANYLVLRLTPRRTPASWYRTLRPRSRNGR</sequence>
<accession>A0AA35W714</accession>
<comment type="caution">
    <text evidence="1">The sequence shown here is derived from an EMBL/GenBank/DDBJ whole genome shotgun (WGS) entry which is preliminary data.</text>
</comment>
<dbReference type="PANTHER" id="PTHR30121">
    <property type="entry name" value="UNCHARACTERIZED PROTEIN YJGR-RELATED"/>
    <property type="match status" value="1"/>
</dbReference>
<feature type="non-terminal residue" evidence="1">
    <location>
        <position position="1"/>
    </location>
</feature>
<keyword evidence="2" id="KW-1185">Reference proteome</keyword>
<dbReference type="SUPFAM" id="SSF52540">
    <property type="entry name" value="P-loop containing nucleoside triphosphate hydrolases"/>
    <property type="match status" value="1"/>
</dbReference>
<protein>
    <recommendedName>
        <fullName evidence="3">ATP-binding protein</fullName>
    </recommendedName>
</protein>
<dbReference type="CDD" id="cd01127">
    <property type="entry name" value="TrwB_TraG_TraD_VirD4"/>
    <property type="match status" value="1"/>
</dbReference>
<evidence type="ECO:0000313" key="2">
    <source>
        <dbReference type="Proteomes" id="UP001174909"/>
    </source>
</evidence>
<dbReference type="Gene3D" id="3.40.50.300">
    <property type="entry name" value="P-loop containing nucleotide triphosphate hydrolases"/>
    <property type="match status" value="1"/>
</dbReference>
<dbReference type="InterPro" id="IPR027417">
    <property type="entry name" value="P-loop_NTPase"/>
</dbReference>
<dbReference type="EMBL" id="CASHTH010000507">
    <property type="protein sequence ID" value="CAI8003189.1"/>
    <property type="molecule type" value="Genomic_DNA"/>
</dbReference>